<dbReference type="SUPFAM" id="SSF55785">
    <property type="entry name" value="PYP-like sensor domain (PAS domain)"/>
    <property type="match status" value="1"/>
</dbReference>
<name>A0A3S4SED7_9ACTO</name>
<dbReference type="AlphaFoldDB" id="A0A3S4SED7"/>
<sequence length="444" mass="48345">MESQIGYERLFDPQDIFFSTTDLKGVIQNTNRTFDMLSRYSRDRLIGAAHNIIRHLDMPAGLFRLMWDDLQANRPVCAYVTNRAVDGLDYRVFATVVPLREGYLSVRIKPMDTATRTAAEDAYRRVRAKERQLASRAASRHQIGEYGAGELAGELRSLGYGSLQDMTLASLPREVASLVSAGVRVPAVAPEAMGPVARILNTVASIERDTNALVFELDEYMRLITTMESTHASVAGVQGRISRIGQLVSLESGAAARTKAQVLAERIAELAQAANTELSGLPNRLSTMHDAVTQLRFAVALMRLLTLMVGRFAHSILDGSEEDAVHSLTDLCEALESGFAGLTPVLRSVSTQVGQLDDSLRTVTSSLDRAARRLGQWVDVRGGGEAASGSAVVDEVAGLTAQGFPEVRSLAQLAAECRGLALHYDATATEQRLMEIRRSLAELR</sequence>
<dbReference type="EMBL" id="LR134363">
    <property type="protein sequence ID" value="VEG74130.1"/>
    <property type="molecule type" value="Genomic_DNA"/>
</dbReference>
<dbReference type="Proteomes" id="UP000276899">
    <property type="component" value="Chromosome"/>
</dbReference>
<dbReference type="KEGG" id="asla:NCTC11923_00750"/>
<dbReference type="Gene3D" id="3.30.450.20">
    <property type="entry name" value="PAS domain"/>
    <property type="match status" value="1"/>
</dbReference>
<keyword evidence="2" id="KW-1185">Reference proteome</keyword>
<gene>
    <name evidence="1" type="primary">aer_4</name>
    <name evidence="1" type="ORF">NCTC11923_00750</name>
</gene>
<dbReference type="STRING" id="1278298.GCA_000428685_00273"/>
<accession>A0A3S4SED7</accession>
<dbReference type="InterPro" id="IPR035965">
    <property type="entry name" value="PAS-like_dom_sf"/>
</dbReference>
<keyword evidence="1" id="KW-0675">Receptor</keyword>
<evidence type="ECO:0000313" key="1">
    <source>
        <dbReference type="EMBL" id="VEG74130.1"/>
    </source>
</evidence>
<organism evidence="1 2">
    <name type="scientific">Actinomyces slackii</name>
    <dbReference type="NCBI Taxonomy" id="52774"/>
    <lineage>
        <taxon>Bacteria</taxon>
        <taxon>Bacillati</taxon>
        <taxon>Actinomycetota</taxon>
        <taxon>Actinomycetes</taxon>
        <taxon>Actinomycetales</taxon>
        <taxon>Actinomycetaceae</taxon>
        <taxon>Actinomyces</taxon>
    </lineage>
</organism>
<reference evidence="1 2" key="1">
    <citation type="submission" date="2018-12" db="EMBL/GenBank/DDBJ databases">
        <authorList>
            <consortium name="Pathogen Informatics"/>
        </authorList>
    </citation>
    <scope>NUCLEOTIDE SEQUENCE [LARGE SCALE GENOMIC DNA]</scope>
    <source>
        <strain evidence="1 2">NCTC11923</strain>
    </source>
</reference>
<protein>
    <submittedName>
        <fullName evidence="1">Aerotaxis receptor</fullName>
    </submittedName>
</protein>
<proteinExistence type="predicted"/>
<dbReference type="RefSeq" id="WP_026426414.1">
    <property type="nucleotide sequence ID" value="NZ_CBCRWE010000051.1"/>
</dbReference>
<evidence type="ECO:0000313" key="2">
    <source>
        <dbReference type="Proteomes" id="UP000276899"/>
    </source>
</evidence>